<feature type="compositionally biased region" description="Low complexity" evidence="7">
    <location>
        <begin position="344"/>
        <end position="387"/>
    </location>
</feature>
<dbReference type="SUPFAM" id="SSF51230">
    <property type="entry name" value="Single hybrid motif"/>
    <property type="match status" value="1"/>
</dbReference>
<dbReference type="PROSITE" id="PS50172">
    <property type="entry name" value="BRCT"/>
    <property type="match status" value="1"/>
</dbReference>
<feature type="compositionally biased region" description="Basic and acidic residues" evidence="7">
    <location>
        <begin position="303"/>
        <end position="343"/>
    </location>
</feature>
<keyword evidence="11" id="KW-1185">Reference proteome</keyword>
<dbReference type="CDD" id="cd07521">
    <property type="entry name" value="HAD_FCP1-like"/>
    <property type="match status" value="1"/>
</dbReference>
<dbReference type="Gene3D" id="3.40.50.10190">
    <property type="entry name" value="BRCT domain"/>
    <property type="match status" value="1"/>
</dbReference>
<gene>
    <name evidence="10" type="ORF">DICPUDRAFT_55168</name>
</gene>
<dbReference type="Gene3D" id="1.10.287.10">
    <property type="entry name" value="S15/NS1, RNA-binding"/>
    <property type="match status" value="1"/>
</dbReference>
<dbReference type="InterPro" id="IPR011053">
    <property type="entry name" value="Single_hybrid_motif"/>
</dbReference>
<dbReference type="FunCoup" id="F0ZKP4">
    <property type="interactions" value="374"/>
</dbReference>
<evidence type="ECO:0000313" key="10">
    <source>
        <dbReference type="EMBL" id="EGC35499.1"/>
    </source>
</evidence>
<keyword evidence="3 6" id="KW-0539">Nucleus</keyword>
<dbReference type="NCBIfam" id="TIGR02250">
    <property type="entry name" value="FCP1_euk"/>
    <property type="match status" value="1"/>
</dbReference>
<dbReference type="GeneID" id="10501395"/>
<protein>
    <recommendedName>
        <fullName evidence="6">RNA polymerase II subunit A C-terminal domain phosphatase</fullName>
        <ecNumber evidence="6">3.1.3.16</ecNumber>
    </recommendedName>
</protein>
<keyword evidence="2 6" id="KW-0378">Hydrolase</keyword>
<dbReference type="GO" id="GO:0005634">
    <property type="term" value="C:nucleus"/>
    <property type="evidence" value="ECO:0007669"/>
    <property type="project" value="UniProtKB-SubCell"/>
</dbReference>
<feature type="domain" description="FCP1 homology" evidence="9">
    <location>
        <begin position="132"/>
        <end position="301"/>
    </location>
</feature>
<dbReference type="Pfam" id="PF00533">
    <property type="entry name" value="BRCT"/>
    <property type="match status" value="1"/>
</dbReference>
<dbReference type="SMART" id="SM00292">
    <property type="entry name" value="BRCT"/>
    <property type="match status" value="1"/>
</dbReference>
<dbReference type="GO" id="GO:0008420">
    <property type="term" value="F:RNA polymerase II CTD heptapeptide repeat phosphatase activity"/>
    <property type="evidence" value="ECO:0000318"/>
    <property type="project" value="GO_Central"/>
</dbReference>
<evidence type="ECO:0000256" key="4">
    <source>
        <dbReference type="ARBA" id="ARBA00047761"/>
    </source>
</evidence>
<dbReference type="FunFam" id="1.10.287.10:FF:000042">
    <property type="entry name" value="Uncharacterized protein"/>
    <property type="match status" value="1"/>
</dbReference>
<comment type="subcellular location">
    <subcellularLocation>
        <location evidence="1 6">Nucleus</location>
    </subcellularLocation>
</comment>
<dbReference type="Proteomes" id="UP000001064">
    <property type="component" value="Unassembled WGS sequence"/>
</dbReference>
<evidence type="ECO:0000256" key="1">
    <source>
        <dbReference type="ARBA" id="ARBA00004123"/>
    </source>
</evidence>
<dbReference type="InterPro" id="IPR023214">
    <property type="entry name" value="HAD_sf"/>
</dbReference>
<evidence type="ECO:0000256" key="5">
    <source>
        <dbReference type="ARBA" id="ARBA00048336"/>
    </source>
</evidence>
<dbReference type="InterPro" id="IPR001357">
    <property type="entry name" value="BRCT_dom"/>
</dbReference>
<dbReference type="OMA" id="DQTVIHC"/>
<sequence>MITTIIEYPFEETGEIEGWRYTPGDKFDKGAILGTFKSNKNESELKLISDYDGVVKNYIVNNNNTDKLNRGDRLIEIEYCTHEIQFSGLCATCGRELTEQTESLSILHGHSHLTVSHKEAQRIGDINTKRLIKERKLSLVLDLDHTLIHAVTEQGLNSSPNWKNRNRKDYDIHNITVNGPMTYCIKKRPHLNDFLENVNKNFELHIYTMGTRNYANEIAKLIDPDQTLFKERILSRDDGNGINFKTLQRLFPCDDSMVLIVDDRSDVWKKSKNLIQISPYVFFTDVVDSLHHEKQPLLMQQQQEKERLEKERLEKERLEKEKNEENKEENKEEKKEEQQKSESTDTTTADTTATTDTTTTATTTATTSTSTSTTIDTDDLSSIKSTTTSNDKIIDKESFQKNEEADCHLLIVLDKLTKIHDLYYKSKDKNEKPHVIQMVDIVKKEILKDQFIVFSGVYPLGTPVNKQPLRYLAEEFGASVENDITSKTTHVIAQRKGTSKVNKAISKGLKVVSPQWLVESTRIWQRADENDFKLEDDDGEQQQPKEDEVKATLEKAAENLLNEGVMEAFDDDAEKELEDFLDGESDLDSQGSSSNVSANSSDYENDDEDDDFNEEAGENDVDNNSNNSNQNSHTTNGDGNQSNSFVNVNNNSKVLKKRKRESLSSNSSVSSMSSNSSSSSVSSSSESKSNSSSVNGDDSIPSSPDSNKGEDLFEDDIADFLEAELDKLVE</sequence>
<dbReference type="InParanoid" id="F0ZKP4"/>
<dbReference type="PROSITE" id="PS50969">
    <property type="entry name" value="FCP1"/>
    <property type="match status" value="1"/>
</dbReference>
<evidence type="ECO:0000256" key="3">
    <source>
        <dbReference type="ARBA" id="ARBA00023242"/>
    </source>
</evidence>
<dbReference type="EC" id="3.1.3.16" evidence="6"/>
<feature type="domain" description="BRCT" evidence="8">
    <location>
        <begin position="442"/>
        <end position="534"/>
    </location>
</feature>
<feature type="compositionally biased region" description="Low complexity" evidence="7">
    <location>
        <begin position="663"/>
        <end position="695"/>
    </location>
</feature>
<dbReference type="EMBL" id="GL871058">
    <property type="protein sequence ID" value="EGC35499.1"/>
    <property type="molecule type" value="Genomic_DNA"/>
</dbReference>
<dbReference type="OrthoDB" id="10249888at2759"/>
<dbReference type="Gene3D" id="3.40.50.1000">
    <property type="entry name" value="HAD superfamily/HAD-like"/>
    <property type="match status" value="1"/>
</dbReference>
<evidence type="ECO:0000256" key="6">
    <source>
        <dbReference type="RuleBase" id="RU366066"/>
    </source>
</evidence>
<feature type="compositionally biased region" description="Acidic residues" evidence="7">
    <location>
        <begin position="603"/>
        <end position="621"/>
    </location>
</feature>
<comment type="catalytic activity">
    <reaction evidence="5 6">
        <text>O-phospho-L-threonyl-[protein] + H2O = L-threonyl-[protein] + phosphate</text>
        <dbReference type="Rhea" id="RHEA:47004"/>
        <dbReference type="Rhea" id="RHEA-COMP:11060"/>
        <dbReference type="Rhea" id="RHEA-COMP:11605"/>
        <dbReference type="ChEBI" id="CHEBI:15377"/>
        <dbReference type="ChEBI" id="CHEBI:30013"/>
        <dbReference type="ChEBI" id="CHEBI:43474"/>
        <dbReference type="ChEBI" id="CHEBI:61977"/>
        <dbReference type="EC" id="3.1.3.16"/>
    </reaction>
</comment>
<feature type="compositionally biased region" description="Low complexity" evidence="7">
    <location>
        <begin position="623"/>
        <end position="632"/>
    </location>
</feature>
<evidence type="ECO:0000259" key="8">
    <source>
        <dbReference type="PROSITE" id="PS50172"/>
    </source>
</evidence>
<dbReference type="CDD" id="cd17729">
    <property type="entry name" value="BRCT_CTDP1"/>
    <property type="match status" value="1"/>
</dbReference>
<dbReference type="Pfam" id="PF03031">
    <property type="entry name" value="NIF"/>
    <property type="match status" value="1"/>
</dbReference>
<feature type="compositionally biased region" description="Low complexity" evidence="7">
    <location>
        <begin position="589"/>
        <end position="602"/>
    </location>
</feature>
<dbReference type="InterPro" id="IPR011947">
    <property type="entry name" value="FCP1_euk"/>
</dbReference>
<evidence type="ECO:0000256" key="7">
    <source>
        <dbReference type="SAM" id="MobiDB-lite"/>
    </source>
</evidence>
<evidence type="ECO:0000259" key="9">
    <source>
        <dbReference type="PROSITE" id="PS50969"/>
    </source>
</evidence>
<dbReference type="InterPro" id="IPR036412">
    <property type="entry name" value="HAD-like_sf"/>
</dbReference>
<dbReference type="Gene3D" id="2.40.50.100">
    <property type="match status" value="1"/>
</dbReference>
<dbReference type="PANTHER" id="PTHR23081">
    <property type="entry name" value="RNA POLYMERASE II CTD PHOSPHATASE"/>
    <property type="match status" value="1"/>
</dbReference>
<dbReference type="InterPro" id="IPR039189">
    <property type="entry name" value="Fcp1"/>
</dbReference>
<dbReference type="KEGG" id="dpp:DICPUDRAFT_55168"/>
<dbReference type="VEuPathDB" id="AmoebaDB:DICPUDRAFT_55168"/>
<reference evidence="11" key="1">
    <citation type="journal article" date="2011" name="Genome Biol.">
        <title>Comparative genomics of the social amoebae Dictyostelium discoideum and Dictyostelium purpureum.</title>
        <authorList>
            <consortium name="US DOE Joint Genome Institute (JGI-PGF)"/>
            <person name="Sucgang R."/>
            <person name="Kuo A."/>
            <person name="Tian X."/>
            <person name="Salerno W."/>
            <person name="Parikh A."/>
            <person name="Feasley C.L."/>
            <person name="Dalin E."/>
            <person name="Tu H."/>
            <person name="Huang E."/>
            <person name="Barry K."/>
            <person name="Lindquist E."/>
            <person name="Shapiro H."/>
            <person name="Bruce D."/>
            <person name="Schmutz J."/>
            <person name="Salamov A."/>
            <person name="Fey P."/>
            <person name="Gaudet P."/>
            <person name="Anjard C."/>
            <person name="Babu M.M."/>
            <person name="Basu S."/>
            <person name="Bushmanova Y."/>
            <person name="van der Wel H."/>
            <person name="Katoh-Kurasawa M."/>
            <person name="Dinh C."/>
            <person name="Coutinho P.M."/>
            <person name="Saito T."/>
            <person name="Elias M."/>
            <person name="Schaap P."/>
            <person name="Kay R.R."/>
            <person name="Henrissat B."/>
            <person name="Eichinger L."/>
            <person name="Rivero F."/>
            <person name="Putnam N.H."/>
            <person name="West C.M."/>
            <person name="Loomis W.F."/>
            <person name="Chisholm R.L."/>
            <person name="Shaulsky G."/>
            <person name="Strassmann J.E."/>
            <person name="Queller D.C."/>
            <person name="Kuspa A."/>
            <person name="Grigoriev I.V."/>
        </authorList>
    </citation>
    <scope>NUCLEOTIDE SEQUENCE [LARGE SCALE GENOMIC DNA]</scope>
    <source>
        <strain evidence="11">QSDP1</strain>
    </source>
</reference>
<evidence type="ECO:0000313" key="11">
    <source>
        <dbReference type="Proteomes" id="UP000001064"/>
    </source>
</evidence>
<feature type="compositionally biased region" description="Low complexity" evidence="7">
    <location>
        <begin position="640"/>
        <end position="653"/>
    </location>
</feature>
<dbReference type="PANTHER" id="PTHR23081:SF36">
    <property type="entry name" value="RNA POLYMERASE II SUBUNIT A C-TERMINAL DOMAIN PHOSPHATASE"/>
    <property type="match status" value="1"/>
</dbReference>
<dbReference type="SUPFAM" id="SSF56784">
    <property type="entry name" value="HAD-like"/>
    <property type="match status" value="1"/>
</dbReference>
<dbReference type="eggNOG" id="KOG0323">
    <property type="taxonomic scope" value="Eukaryota"/>
</dbReference>
<dbReference type="STRING" id="5786.F0ZKP4"/>
<evidence type="ECO:0000256" key="2">
    <source>
        <dbReference type="ARBA" id="ARBA00022801"/>
    </source>
</evidence>
<feature type="region of interest" description="Disordered" evidence="7">
    <location>
        <begin position="297"/>
        <end position="387"/>
    </location>
</feature>
<organism evidence="10 11">
    <name type="scientific">Dictyostelium purpureum</name>
    <name type="common">Slime mold</name>
    <dbReference type="NCBI Taxonomy" id="5786"/>
    <lineage>
        <taxon>Eukaryota</taxon>
        <taxon>Amoebozoa</taxon>
        <taxon>Evosea</taxon>
        <taxon>Eumycetozoa</taxon>
        <taxon>Dictyostelia</taxon>
        <taxon>Dictyosteliales</taxon>
        <taxon>Dictyosteliaceae</taxon>
        <taxon>Dictyostelium</taxon>
    </lineage>
</organism>
<accession>F0ZKP4</accession>
<proteinExistence type="predicted"/>
<dbReference type="RefSeq" id="XP_003287978.1">
    <property type="nucleotide sequence ID" value="XM_003287930.1"/>
</dbReference>
<comment type="catalytic activity">
    <reaction evidence="4 6">
        <text>O-phospho-L-seryl-[protein] + H2O = L-seryl-[protein] + phosphate</text>
        <dbReference type="Rhea" id="RHEA:20629"/>
        <dbReference type="Rhea" id="RHEA-COMP:9863"/>
        <dbReference type="Rhea" id="RHEA-COMP:11604"/>
        <dbReference type="ChEBI" id="CHEBI:15377"/>
        <dbReference type="ChEBI" id="CHEBI:29999"/>
        <dbReference type="ChEBI" id="CHEBI:43474"/>
        <dbReference type="ChEBI" id="CHEBI:83421"/>
        <dbReference type="EC" id="3.1.3.16"/>
    </reaction>
</comment>
<comment type="function">
    <text evidence="6">This promotes the activity of RNA polymerase II.</text>
</comment>
<dbReference type="InterPro" id="IPR036420">
    <property type="entry name" value="BRCT_dom_sf"/>
</dbReference>
<dbReference type="SMART" id="SM00577">
    <property type="entry name" value="CPDc"/>
    <property type="match status" value="1"/>
</dbReference>
<dbReference type="AlphaFoldDB" id="F0ZKP4"/>
<feature type="region of interest" description="Disordered" evidence="7">
    <location>
        <begin position="583"/>
        <end position="715"/>
    </location>
</feature>
<dbReference type="SUPFAM" id="SSF52113">
    <property type="entry name" value="BRCT domain"/>
    <property type="match status" value="1"/>
</dbReference>
<dbReference type="InterPro" id="IPR004274">
    <property type="entry name" value="FCP1_dom"/>
</dbReference>
<name>F0ZKP4_DICPU</name>